<evidence type="ECO:0000313" key="3">
    <source>
        <dbReference type="EMBL" id="WMV14144.1"/>
    </source>
</evidence>
<dbReference type="EMBL" id="CP133613">
    <property type="protein sequence ID" value="WMV14144.1"/>
    <property type="molecule type" value="Genomic_DNA"/>
</dbReference>
<protein>
    <recommendedName>
        <fullName evidence="5">Polyprotein</fullName>
    </recommendedName>
</protein>
<dbReference type="InterPro" id="IPR000477">
    <property type="entry name" value="RT_dom"/>
</dbReference>
<dbReference type="Pfam" id="PF17921">
    <property type="entry name" value="Integrase_H2C2"/>
    <property type="match status" value="2"/>
</dbReference>
<organism evidence="3 4">
    <name type="scientific">Solanum verrucosum</name>
    <dbReference type="NCBI Taxonomy" id="315347"/>
    <lineage>
        <taxon>Eukaryota</taxon>
        <taxon>Viridiplantae</taxon>
        <taxon>Streptophyta</taxon>
        <taxon>Embryophyta</taxon>
        <taxon>Tracheophyta</taxon>
        <taxon>Spermatophyta</taxon>
        <taxon>Magnoliopsida</taxon>
        <taxon>eudicotyledons</taxon>
        <taxon>Gunneridae</taxon>
        <taxon>Pentapetalae</taxon>
        <taxon>asterids</taxon>
        <taxon>lamiids</taxon>
        <taxon>Solanales</taxon>
        <taxon>Solanaceae</taxon>
        <taxon>Solanoideae</taxon>
        <taxon>Solaneae</taxon>
        <taxon>Solanum</taxon>
    </lineage>
</organism>
<dbReference type="InterPro" id="IPR043502">
    <property type="entry name" value="DNA/RNA_pol_sf"/>
</dbReference>
<dbReference type="Gene3D" id="3.30.70.270">
    <property type="match status" value="2"/>
</dbReference>
<dbReference type="CDD" id="cd01647">
    <property type="entry name" value="RT_LTR"/>
    <property type="match status" value="1"/>
</dbReference>
<dbReference type="InterPro" id="IPR041588">
    <property type="entry name" value="Integrase_H2C2"/>
</dbReference>
<dbReference type="Gene3D" id="1.10.340.70">
    <property type="match status" value="2"/>
</dbReference>
<keyword evidence="4" id="KW-1185">Reference proteome</keyword>
<dbReference type="PANTHER" id="PTHR37984">
    <property type="entry name" value="PROTEIN CBG26694"/>
    <property type="match status" value="1"/>
</dbReference>
<dbReference type="Pfam" id="PF00078">
    <property type="entry name" value="RVT_1"/>
    <property type="match status" value="1"/>
</dbReference>
<dbReference type="InterPro" id="IPR036397">
    <property type="entry name" value="RNaseH_sf"/>
</dbReference>
<dbReference type="Gene3D" id="3.30.420.10">
    <property type="entry name" value="Ribonuclease H-like superfamily/Ribonuclease H"/>
    <property type="match status" value="3"/>
</dbReference>
<dbReference type="InterPro" id="IPR050951">
    <property type="entry name" value="Retrovirus_Pol_polyprotein"/>
</dbReference>
<accession>A0AAF0PZT9</accession>
<name>A0AAF0PZT9_SOLVR</name>
<dbReference type="InterPro" id="IPR012337">
    <property type="entry name" value="RNaseH-like_sf"/>
</dbReference>
<feature type="domain" description="Integrase zinc-binding" evidence="2">
    <location>
        <begin position="31"/>
        <end position="78"/>
    </location>
</feature>
<dbReference type="InterPro" id="IPR043128">
    <property type="entry name" value="Rev_trsase/Diguanyl_cyclase"/>
</dbReference>
<reference evidence="3" key="1">
    <citation type="submission" date="2023-08" db="EMBL/GenBank/DDBJ databases">
        <title>A de novo genome assembly of Solanum verrucosum Schlechtendal, a Mexican diploid species geographically isolated from the other diploid A-genome species in potato relatives.</title>
        <authorList>
            <person name="Hosaka K."/>
        </authorList>
    </citation>
    <scope>NUCLEOTIDE SEQUENCE</scope>
    <source>
        <tissue evidence="3">Young leaves</tissue>
    </source>
</reference>
<evidence type="ECO:0000313" key="4">
    <source>
        <dbReference type="Proteomes" id="UP001234989"/>
    </source>
</evidence>
<dbReference type="Proteomes" id="UP001234989">
    <property type="component" value="Chromosome 2"/>
</dbReference>
<proteinExistence type="predicted"/>
<feature type="domain" description="Reverse transcriptase" evidence="1">
    <location>
        <begin position="139"/>
        <end position="283"/>
    </location>
</feature>
<dbReference type="SUPFAM" id="SSF56672">
    <property type="entry name" value="DNA/RNA polymerases"/>
    <property type="match status" value="1"/>
</dbReference>
<dbReference type="AlphaFoldDB" id="A0AAF0PZT9"/>
<evidence type="ECO:0000259" key="1">
    <source>
        <dbReference type="Pfam" id="PF00078"/>
    </source>
</evidence>
<dbReference type="GO" id="GO:0003676">
    <property type="term" value="F:nucleic acid binding"/>
    <property type="evidence" value="ECO:0007669"/>
    <property type="project" value="InterPro"/>
</dbReference>
<sequence length="595" mass="69233">MSGKAQDVALDVGGVLNFKGRIFVPRVDYFIQKILIESHGSQYTIHPGVTGMYRDLKRLYWWPSMKKDITEFLAKCQNFRVHYNAQQLAKVYMKEIVRLHGVPLSIISDRGTQFTSKFWGKLYEELGTQLTFSTTFHPQTYRELNKVKIKNKYPIPRIDDMFDKLQGASHFSKIDLRSGYHQIRVKDSDIPKIAFQTRYGHYEFVVMSFGLNNAPATFMDLMNMVFKQYLDFFVIIFIDYILVYSRNVEEHATHLMIVLQTFLGHIVSTEGIRVDSQKIEVVKQWPRPNCPTNIRSFLGLASNYRRFVVGFSSIASLLTKLTQKKVKFQWLDECEKTFSELKTRLNTTLILTLPHGSDGYMIYCYASRVRMCCVLIQREAHNSKYSIHPGATKMYCDLQKVIWWNGMKRDIADFVAKCPNCQQVKVEHQEPGGMTQNFHIPTWKWEVINMDFITGLSCTRRQHDSIWVIVDNVTKSAHFLDVKTTDSTEDYANLYINEIKDGKAKRTIQTLEDMLRACVIDFKGSWDDHFPLIEFTYNNSYHSSIQIATYEALYGRRCRSPVGWFEVGEVALIGLDSVHDAMEKVQFIRDRLKTT</sequence>
<dbReference type="SUPFAM" id="SSF53098">
    <property type="entry name" value="Ribonuclease H-like"/>
    <property type="match status" value="2"/>
</dbReference>
<gene>
    <name evidence="3" type="ORF">MTR67_007529</name>
</gene>
<feature type="domain" description="Integrase zinc-binding" evidence="2">
    <location>
        <begin position="376"/>
        <end position="426"/>
    </location>
</feature>
<evidence type="ECO:0008006" key="5">
    <source>
        <dbReference type="Google" id="ProtNLM"/>
    </source>
</evidence>
<dbReference type="FunFam" id="3.30.70.270:FF:000020">
    <property type="entry name" value="Transposon Tf2-6 polyprotein-like Protein"/>
    <property type="match status" value="1"/>
</dbReference>
<dbReference type="Gene3D" id="3.10.10.10">
    <property type="entry name" value="HIV Type 1 Reverse Transcriptase, subunit A, domain 1"/>
    <property type="match status" value="1"/>
</dbReference>
<evidence type="ECO:0000259" key="2">
    <source>
        <dbReference type="Pfam" id="PF17921"/>
    </source>
</evidence>
<dbReference type="PANTHER" id="PTHR37984:SF5">
    <property type="entry name" value="PROTEIN NYNRIN-LIKE"/>
    <property type="match status" value="1"/>
</dbReference>